<keyword evidence="6 13" id="KW-0547">Nucleotide-binding</keyword>
<dbReference type="PROSITE" id="PS00184">
    <property type="entry name" value="GARS"/>
    <property type="match status" value="1"/>
</dbReference>
<dbReference type="PROSITE" id="PS50975">
    <property type="entry name" value="ATP_GRASP"/>
    <property type="match status" value="1"/>
</dbReference>
<reference evidence="15" key="1">
    <citation type="submission" date="2022-12" db="EMBL/GenBank/DDBJ databases">
        <authorList>
            <person name="Bing R.G."/>
            <person name="Willard D.J."/>
            <person name="Manesh M.J.H."/>
            <person name="Laemthong T."/>
            <person name="Crosby J.R."/>
            <person name="Kelly R.M."/>
        </authorList>
    </citation>
    <scope>NUCLEOTIDE SEQUENCE</scope>
    <source>
        <strain evidence="15">DSM 8990</strain>
    </source>
</reference>
<evidence type="ECO:0000256" key="9">
    <source>
        <dbReference type="ARBA" id="ARBA00038345"/>
    </source>
</evidence>
<gene>
    <name evidence="12 15" type="primary">purD</name>
    <name evidence="15" type="ORF">OTK00_001112</name>
</gene>
<dbReference type="Pfam" id="PF01071">
    <property type="entry name" value="GARS_A"/>
    <property type="match status" value="1"/>
</dbReference>
<evidence type="ECO:0000256" key="8">
    <source>
        <dbReference type="ARBA" id="ARBA00022840"/>
    </source>
</evidence>
<dbReference type="RefSeq" id="WP_045169400.1">
    <property type="nucleotide sequence ID" value="NZ_CP113865.1"/>
</dbReference>
<dbReference type="PANTHER" id="PTHR43472:SF1">
    <property type="entry name" value="PHOSPHORIBOSYLAMINE--GLYCINE LIGASE, CHLOROPLASTIC"/>
    <property type="match status" value="1"/>
</dbReference>
<dbReference type="GO" id="GO:0004637">
    <property type="term" value="F:phosphoribosylamine-glycine ligase activity"/>
    <property type="evidence" value="ECO:0007669"/>
    <property type="project" value="UniProtKB-EC"/>
</dbReference>
<evidence type="ECO:0000256" key="5">
    <source>
        <dbReference type="ARBA" id="ARBA00022598"/>
    </source>
</evidence>
<evidence type="ECO:0000256" key="6">
    <source>
        <dbReference type="ARBA" id="ARBA00022741"/>
    </source>
</evidence>
<feature type="domain" description="ATP-grasp" evidence="14">
    <location>
        <begin position="106"/>
        <end position="313"/>
    </location>
</feature>
<sequence length="421" mass="46710">MKILIVGNGGREHAIAWKIYNEGYRDLFCAPGNAGICEIANCVDIKVNEFGKLKDFCIEKEIDFVIVGPDNPLADGIVDYLESFGIKTFGPTKDAAMIESSKVFAKDLMKKYGIKTAGYNVFYSYEDAIDFVNKNPKYPIVIKADGLALGKGVTIAQDRLEALNALNLMMKEKVFGEAGEKVVIEDYLKGEEVSIFVISDGKDIVPLTVARDHKKAFDGDKGPNTGGMGAFSPSRLVDKRLFEDILENIMLKAIYGMRKEGRPFKGVLYGGLILTEEGPMVLEFNSRFGDPEAQAILPLMKSELLEIMVKATEGNLKGVEAKFSDQFSICVVLASKGYPEKYETGFVIQGLDRLESDTIVFHANTKLDDSGRIKTAGGRVLNIVRVDSTLKDAKMKVYKEINKVHFENMFYRTDIGDKEIF</sequence>
<dbReference type="Gene3D" id="3.40.50.20">
    <property type="match status" value="1"/>
</dbReference>
<dbReference type="Gene3D" id="3.30.470.20">
    <property type="entry name" value="ATP-grasp fold, B domain"/>
    <property type="match status" value="1"/>
</dbReference>
<dbReference type="SUPFAM" id="SSF51246">
    <property type="entry name" value="Rudiment single hybrid motif"/>
    <property type="match status" value="1"/>
</dbReference>
<dbReference type="InterPro" id="IPR016185">
    <property type="entry name" value="PreATP-grasp_dom_sf"/>
</dbReference>
<dbReference type="InterPro" id="IPR011054">
    <property type="entry name" value="Rudment_hybrid_motif"/>
</dbReference>
<evidence type="ECO:0000256" key="1">
    <source>
        <dbReference type="ARBA" id="ARBA00001936"/>
    </source>
</evidence>
<dbReference type="InterPro" id="IPR011761">
    <property type="entry name" value="ATP-grasp"/>
</dbReference>
<evidence type="ECO:0000256" key="7">
    <source>
        <dbReference type="ARBA" id="ARBA00022755"/>
    </source>
</evidence>
<dbReference type="HAMAP" id="MF_00138">
    <property type="entry name" value="GARS"/>
    <property type="match status" value="1"/>
</dbReference>
<keyword evidence="5 12" id="KW-0436">Ligase</keyword>
<comment type="similarity">
    <text evidence="9 12">Belongs to the GARS family.</text>
</comment>
<comment type="catalytic activity">
    <reaction evidence="12">
        <text>5-phospho-beta-D-ribosylamine + glycine + ATP = N(1)-(5-phospho-beta-D-ribosyl)glycinamide + ADP + phosphate + H(+)</text>
        <dbReference type="Rhea" id="RHEA:17453"/>
        <dbReference type="ChEBI" id="CHEBI:15378"/>
        <dbReference type="ChEBI" id="CHEBI:30616"/>
        <dbReference type="ChEBI" id="CHEBI:43474"/>
        <dbReference type="ChEBI" id="CHEBI:57305"/>
        <dbReference type="ChEBI" id="CHEBI:58681"/>
        <dbReference type="ChEBI" id="CHEBI:143788"/>
        <dbReference type="ChEBI" id="CHEBI:456216"/>
        <dbReference type="EC" id="6.3.4.13"/>
    </reaction>
</comment>
<evidence type="ECO:0000256" key="10">
    <source>
        <dbReference type="ARBA" id="ARBA00042242"/>
    </source>
</evidence>
<evidence type="ECO:0000256" key="13">
    <source>
        <dbReference type="PROSITE-ProRule" id="PRU00409"/>
    </source>
</evidence>
<comment type="cofactor">
    <cofactor evidence="2">
        <name>Mg(2+)</name>
        <dbReference type="ChEBI" id="CHEBI:18420"/>
    </cofactor>
</comment>
<protein>
    <recommendedName>
        <fullName evidence="4 12">Phosphoribosylamine--glycine ligase</fullName>
        <ecNumber evidence="4 12">6.3.4.13</ecNumber>
    </recommendedName>
    <alternativeName>
        <fullName evidence="12">GARS</fullName>
    </alternativeName>
    <alternativeName>
        <fullName evidence="10 12">Glycinamide ribonucleotide synthetase</fullName>
    </alternativeName>
    <alternativeName>
        <fullName evidence="11 12">Phosphoribosylglycinamide synthetase</fullName>
    </alternativeName>
</protein>
<dbReference type="SUPFAM" id="SSF52440">
    <property type="entry name" value="PreATP-grasp domain"/>
    <property type="match status" value="1"/>
</dbReference>
<keyword evidence="16" id="KW-1185">Reference proteome</keyword>
<evidence type="ECO:0000313" key="16">
    <source>
        <dbReference type="Proteomes" id="UP001164909"/>
    </source>
</evidence>
<dbReference type="InterPro" id="IPR000115">
    <property type="entry name" value="PRibGlycinamide_synth"/>
</dbReference>
<dbReference type="Pfam" id="PF02844">
    <property type="entry name" value="GARS_N"/>
    <property type="match status" value="1"/>
</dbReference>
<dbReference type="SMART" id="SM01209">
    <property type="entry name" value="GARS_A"/>
    <property type="match status" value="1"/>
</dbReference>
<name>A0ABY7BRT6_9FIRM</name>
<organism evidence="15 16">
    <name type="scientific">Caldicellulosiruptor morganii</name>
    <dbReference type="NCBI Taxonomy" id="1387555"/>
    <lineage>
        <taxon>Bacteria</taxon>
        <taxon>Bacillati</taxon>
        <taxon>Bacillota</taxon>
        <taxon>Bacillota incertae sedis</taxon>
        <taxon>Caldicellulosiruptorales</taxon>
        <taxon>Caldicellulosiruptoraceae</taxon>
        <taxon>Caldicellulosiruptor</taxon>
    </lineage>
</organism>
<evidence type="ECO:0000259" key="14">
    <source>
        <dbReference type="PROSITE" id="PS50975"/>
    </source>
</evidence>
<evidence type="ECO:0000256" key="3">
    <source>
        <dbReference type="ARBA" id="ARBA00005174"/>
    </source>
</evidence>
<dbReference type="SMART" id="SM01210">
    <property type="entry name" value="GARS_C"/>
    <property type="match status" value="1"/>
</dbReference>
<dbReference type="PANTHER" id="PTHR43472">
    <property type="entry name" value="PHOSPHORIBOSYLAMINE--GLYCINE LIGASE"/>
    <property type="match status" value="1"/>
</dbReference>
<dbReference type="NCBIfam" id="TIGR00877">
    <property type="entry name" value="purD"/>
    <property type="match status" value="1"/>
</dbReference>
<evidence type="ECO:0000256" key="2">
    <source>
        <dbReference type="ARBA" id="ARBA00001946"/>
    </source>
</evidence>
<proteinExistence type="inferred from homology"/>
<dbReference type="EC" id="6.3.4.13" evidence="4 12"/>
<evidence type="ECO:0000256" key="11">
    <source>
        <dbReference type="ARBA" id="ARBA00042864"/>
    </source>
</evidence>
<keyword evidence="7 12" id="KW-0658">Purine biosynthesis</keyword>
<accession>A0ABY7BRT6</accession>
<dbReference type="Gene3D" id="3.90.600.10">
    <property type="entry name" value="Phosphoribosylglycinamide synthetase, C-terminal domain"/>
    <property type="match status" value="1"/>
</dbReference>
<dbReference type="Proteomes" id="UP001164909">
    <property type="component" value="Chromosome"/>
</dbReference>
<dbReference type="InterPro" id="IPR013815">
    <property type="entry name" value="ATP_grasp_subdomain_1"/>
</dbReference>
<dbReference type="InterPro" id="IPR020559">
    <property type="entry name" value="PRibGlycinamide_synth_CS"/>
</dbReference>
<dbReference type="InterPro" id="IPR020560">
    <property type="entry name" value="PRibGlycinamide_synth_C-dom"/>
</dbReference>
<keyword evidence="8 13" id="KW-0067">ATP-binding</keyword>
<dbReference type="InterPro" id="IPR037123">
    <property type="entry name" value="PRibGlycinamide_synth_C_sf"/>
</dbReference>
<dbReference type="Pfam" id="PF02843">
    <property type="entry name" value="GARS_C"/>
    <property type="match status" value="1"/>
</dbReference>
<comment type="cofactor">
    <cofactor evidence="1">
        <name>Mn(2+)</name>
        <dbReference type="ChEBI" id="CHEBI:29035"/>
    </cofactor>
</comment>
<dbReference type="InterPro" id="IPR020562">
    <property type="entry name" value="PRibGlycinamide_synth_N"/>
</dbReference>
<comment type="pathway">
    <text evidence="3 12">Purine metabolism; IMP biosynthesis via de novo pathway; N(1)-(5-phospho-D-ribosyl)glycinamide from 5-phospho-alpha-D-ribose 1-diphosphate: step 2/2.</text>
</comment>
<dbReference type="InterPro" id="IPR020561">
    <property type="entry name" value="PRibGlycinamid_synth_ATP-grasp"/>
</dbReference>
<evidence type="ECO:0000313" key="15">
    <source>
        <dbReference type="EMBL" id="WAM34856.1"/>
    </source>
</evidence>
<dbReference type="Gene3D" id="3.30.1490.20">
    <property type="entry name" value="ATP-grasp fold, A domain"/>
    <property type="match status" value="1"/>
</dbReference>
<dbReference type="SUPFAM" id="SSF56059">
    <property type="entry name" value="Glutathione synthetase ATP-binding domain-like"/>
    <property type="match status" value="1"/>
</dbReference>
<dbReference type="EMBL" id="CP113865">
    <property type="protein sequence ID" value="WAM34856.1"/>
    <property type="molecule type" value="Genomic_DNA"/>
</dbReference>
<evidence type="ECO:0000256" key="4">
    <source>
        <dbReference type="ARBA" id="ARBA00013255"/>
    </source>
</evidence>
<evidence type="ECO:0000256" key="12">
    <source>
        <dbReference type="HAMAP-Rule" id="MF_00138"/>
    </source>
</evidence>